<feature type="domain" description="Cytochrome c-552/4" evidence="2">
    <location>
        <begin position="51"/>
        <end position="119"/>
    </location>
</feature>
<dbReference type="InterPro" id="IPR036280">
    <property type="entry name" value="Multihaem_cyt_sf"/>
</dbReference>
<comment type="caution">
    <text evidence="3">The sequence shown here is derived from an EMBL/GenBank/DDBJ whole genome shotgun (WGS) entry which is preliminary data.</text>
</comment>
<proteinExistence type="predicted"/>
<keyword evidence="1" id="KW-0732">Signal</keyword>
<reference evidence="3 4" key="1">
    <citation type="journal article" date="2016" name="Nat. Commun.">
        <title>Thousands of microbial genomes shed light on interconnected biogeochemical processes in an aquifer system.</title>
        <authorList>
            <person name="Anantharaman K."/>
            <person name="Brown C.T."/>
            <person name="Hug L.A."/>
            <person name="Sharon I."/>
            <person name="Castelle C.J."/>
            <person name="Probst A.J."/>
            <person name="Thomas B.C."/>
            <person name="Singh A."/>
            <person name="Wilkins M.J."/>
            <person name="Karaoz U."/>
            <person name="Brodie E.L."/>
            <person name="Williams K.H."/>
            <person name="Hubbard S.S."/>
            <person name="Banfield J.F."/>
        </authorList>
    </citation>
    <scope>NUCLEOTIDE SEQUENCE [LARGE SCALE GENOMIC DNA]</scope>
</reference>
<dbReference type="InterPro" id="IPR051829">
    <property type="entry name" value="Multiheme_Cytochr_ET"/>
</dbReference>
<dbReference type="PANTHER" id="PTHR35038">
    <property type="entry name" value="DISSIMILATORY SULFITE REDUCTASE SIRA"/>
    <property type="match status" value="1"/>
</dbReference>
<dbReference type="AlphaFoldDB" id="A0A1F7RHT5"/>
<accession>A0A1F7RHT5</accession>
<protein>
    <recommendedName>
        <fullName evidence="2">Cytochrome c-552/4 domain-containing protein</fullName>
    </recommendedName>
</protein>
<dbReference type="SUPFAM" id="SSF48695">
    <property type="entry name" value="Multiheme cytochromes"/>
    <property type="match status" value="2"/>
</dbReference>
<sequence length="370" mass="41984">MIFRKYFIIIGLLFCFLFFPSNSMPKDKDRLHSKAFEELFDKDASFVGSQTCFPCHPDEFRQWEETPHSRAFLSLSSRGKDEDSKCLLCHSLGYGIESGFKDLDKTPAMANVQCESCHGPGSLHIGSKRIEPFSEKVCLECHDLEAKGEDNSKCDSCHADFAKHLYTIQKKKSIVLNPPGEVCIQCHDEENDRNFNFGTRLKSILHMPEIVKINEELRKEKRNIVLLKSAPKLKVSSYAGNEACRNCHVKEYNSWSLTRHAKSFETLKKTDEQKTTRCLRCHTTGYGKSSGFLDEENTPYLKEVGCESCHGPGKNHIEASPDKKISSLSGITRDCPICGMPRTCKLCHTKREDPNFNIDKAIEFIKHGGK</sequence>
<evidence type="ECO:0000256" key="1">
    <source>
        <dbReference type="ARBA" id="ARBA00022729"/>
    </source>
</evidence>
<organism evidence="3 4">
    <name type="scientific">Candidatus Schekmanbacteria bacterium GWA2_38_11</name>
    <dbReference type="NCBI Taxonomy" id="1817876"/>
    <lineage>
        <taxon>Bacteria</taxon>
        <taxon>Candidatus Schekmaniibacteriota</taxon>
    </lineage>
</organism>
<dbReference type="InterPro" id="IPR023155">
    <property type="entry name" value="Cyt_c-552/4"/>
</dbReference>
<name>A0A1F7RHT5_9BACT</name>
<feature type="domain" description="Cytochrome c-552/4" evidence="2">
    <location>
        <begin position="243"/>
        <end position="311"/>
    </location>
</feature>
<dbReference type="Gene3D" id="1.10.1130.10">
    <property type="entry name" value="Flavocytochrome C3, Chain A"/>
    <property type="match status" value="2"/>
</dbReference>
<evidence type="ECO:0000259" key="2">
    <source>
        <dbReference type="Pfam" id="PF13435"/>
    </source>
</evidence>
<dbReference type="Pfam" id="PF13435">
    <property type="entry name" value="Cytochrome_C554"/>
    <property type="match status" value="2"/>
</dbReference>
<evidence type="ECO:0000313" key="4">
    <source>
        <dbReference type="Proteomes" id="UP000178526"/>
    </source>
</evidence>
<dbReference type="EMBL" id="MGDB01000077">
    <property type="protein sequence ID" value="OGL41126.1"/>
    <property type="molecule type" value="Genomic_DNA"/>
</dbReference>
<evidence type="ECO:0000313" key="3">
    <source>
        <dbReference type="EMBL" id="OGL41126.1"/>
    </source>
</evidence>
<gene>
    <name evidence="3" type="ORF">A2042_05685</name>
</gene>
<dbReference type="Proteomes" id="UP000178526">
    <property type="component" value="Unassembled WGS sequence"/>
</dbReference>